<name>A0A917NNF6_9PROT</name>
<keyword evidence="9" id="KW-1185">Reference proteome</keyword>
<keyword evidence="3 5" id="KW-0238">DNA-binding</keyword>
<dbReference type="InterPro" id="IPR011010">
    <property type="entry name" value="DNA_brk_join_enz"/>
</dbReference>
<dbReference type="InterPro" id="IPR053876">
    <property type="entry name" value="Phage_int_M"/>
</dbReference>
<protein>
    <submittedName>
        <fullName evidence="8">Bacteriophage P4 integrase</fullName>
    </submittedName>
</protein>
<sequence>MAPKAWTTKEVEAALRGQCEGRHRVAPGLYLRIEAPKPGEGGRASWSFRYQINGRSRIMGLGAVGDVTLAAARRKAEEALLLVRGGADPLTLREQRAREAAAAALAARMPSFREAAQQHIESQQAGWRNEKHAAQWAATLETYAYPHFGDVPVDRIDTDHVRAALNPIWTTKPETASRVRGRIEAVLDSAKVRGWRSGENPARWKGHLALLLPKKAKVQAVEHHAALDWRDLPAFWGALAARGGAAALALRFAILTAARSGEVLGATWAEIDTVQRLWTIPAARMKAGREHRVPLSDAALAVLAEARAAGDGEGDARVFAGRGSGGGLSSMAITMMLRKMKRPGTKKPWTDAAGETVTAHGFRSTFRDWAGEATHHPREVIEQALAHGLKDKAEAAYARGDLLTKRATLMAEWATYCTRPAGAVLPMHKAAAQ</sequence>
<evidence type="ECO:0000259" key="6">
    <source>
        <dbReference type="PROSITE" id="PS51898"/>
    </source>
</evidence>
<dbReference type="RefSeq" id="WP_188966662.1">
    <property type="nucleotide sequence ID" value="NZ_BMKW01000004.1"/>
</dbReference>
<dbReference type="GO" id="GO:0006310">
    <property type="term" value="P:DNA recombination"/>
    <property type="evidence" value="ECO:0007669"/>
    <property type="project" value="UniProtKB-KW"/>
</dbReference>
<evidence type="ECO:0000256" key="3">
    <source>
        <dbReference type="ARBA" id="ARBA00023125"/>
    </source>
</evidence>
<dbReference type="InterPro" id="IPR038488">
    <property type="entry name" value="Integrase_DNA-bd_sf"/>
</dbReference>
<dbReference type="PANTHER" id="PTHR30629:SF2">
    <property type="entry name" value="PROPHAGE INTEGRASE INTS-RELATED"/>
    <property type="match status" value="1"/>
</dbReference>
<feature type="domain" description="Core-binding (CB)" evidence="7">
    <location>
        <begin position="110"/>
        <end position="191"/>
    </location>
</feature>
<dbReference type="Pfam" id="PF00589">
    <property type="entry name" value="Phage_integrase"/>
    <property type="match status" value="1"/>
</dbReference>
<dbReference type="InterPro" id="IPR010998">
    <property type="entry name" value="Integrase_recombinase_N"/>
</dbReference>
<dbReference type="EMBL" id="BMKW01000004">
    <property type="protein sequence ID" value="GGJ10868.1"/>
    <property type="molecule type" value="Genomic_DNA"/>
</dbReference>
<gene>
    <name evidence="8" type="ORF">GCM10011320_17440</name>
</gene>
<dbReference type="Proteomes" id="UP000661507">
    <property type="component" value="Unassembled WGS sequence"/>
</dbReference>
<dbReference type="SUPFAM" id="SSF56349">
    <property type="entry name" value="DNA breaking-rejoining enzymes"/>
    <property type="match status" value="1"/>
</dbReference>
<evidence type="ECO:0000256" key="4">
    <source>
        <dbReference type="ARBA" id="ARBA00023172"/>
    </source>
</evidence>
<dbReference type="Gene3D" id="1.10.443.10">
    <property type="entry name" value="Intergrase catalytic core"/>
    <property type="match status" value="1"/>
</dbReference>
<dbReference type="InterPro" id="IPR002104">
    <property type="entry name" value="Integrase_catalytic"/>
</dbReference>
<dbReference type="Gene3D" id="1.10.150.130">
    <property type="match status" value="1"/>
</dbReference>
<keyword evidence="4" id="KW-0233">DNA recombination</keyword>
<comment type="similarity">
    <text evidence="1">Belongs to the 'phage' integrase family.</text>
</comment>
<evidence type="ECO:0000313" key="9">
    <source>
        <dbReference type="Proteomes" id="UP000661507"/>
    </source>
</evidence>
<proteinExistence type="inferred from homology"/>
<keyword evidence="2" id="KW-0229">DNA integration</keyword>
<dbReference type="InterPro" id="IPR050808">
    <property type="entry name" value="Phage_Integrase"/>
</dbReference>
<dbReference type="PROSITE" id="PS51898">
    <property type="entry name" value="TYR_RECOMBINASE"/>
    <property type="match status" value="1"/>
</dbReference>
<reference evidence="8" key="1">
    <citation type="journal article" date="2014" name="Int. J. Syst. Evol. Microbiol.">
        <title>Complete genome sequence of Corynebacterium casei LMG S-19264T (=DSM 44701T), isolated from a smear-ripened cheese.</title>
        <authorList>
            <consortium name="US DOE Joint Genome Institute (JGI-PGF)"/>
            <person name="Walter F."/>
            <person name="Albersmeier A."/>
            <person name="Kalinowski J."/>
            <person name="Ruckert C."/>
        </authorList>
    </citation>
    <scope>NUCLEOTIDE SEQUENCE</scope>
    <source>
        <strain evidence="8">CGMCC 1.3617</strain>
    </source>
</reference>
<evidence type="ECO:0000256" key="5">
    <source>
        <dbReference type="PROSITE-ProRule" id="PRU01248"/>
    </source>
</evidence>
<dbReference type="InterPro" id="IPR044068">
    <property type="entry name" value="CB"/>
</dbReference>
<dbReference type="PROSITE" id="PS51900">
    <property type="entry name" value="CB"/>
    <property type="match status" value="1"/>
</dbReference>
<dbReference type="PANTHER" id="PTHR30629">
    <property type="entry name" value="PROPHAGE INTEGRASE"/>
    <property type="match status" value="1"/>
</dbReference>
<dbReference type="Pfam" id="PF22022">
    <property type="entry name" value="Phage_int_M"/>
    <property type="match status" value="1"/>
</dbReference>
<organism evidence="8 9">
    <name type="scientific">Neoroseomonas lacus</name>
    <dbReference type="NCBI Taxonomy" id="287609"/>
    <lineage>
        <taxon>Bacteria</taxon>
        <taxon>Pseudomonadati</taxon>
        <taxon>Pseudomonadota</taxon>
        <taxon>Alphaproteobacteria</taxon>
        <taxon>Acetobacterales</taxon>
        <taxon>Acetobacteraceae</taxon>
        <taxon>Neoroseomonas</taxon>
    </lineage>
</organism>
<dbReference type="GO" id="GO:0003677">
    <property type="term" value="F:DNA binding"/>
    <property type="evidence" value="ECO:0007669"/>
    <property type="project" value="UniProtKB-UniRule"/>
</dbReference>
<reference evidence="8" key="2">
    <citation type="submission" date="2020-09" db="EMBL/GenBank/DDBJ databases">
        <authorList>
            <person name="Sun Q."/>
            <person name="Zhou Y."/>
        </authorList>
    </citation>
    <scope>NUCLEOTIDE SEQUENCE</scope>
    <source>
        <strain evidence="8">CGMCC 1.3617</strain>
    </source>
</reference>
<dbReference type="InterPro" id="IPR025166">
    <property type="entry name" value="Integrase_DNA_bind_dom"/>
</dbReference>
<dbReference type="Pfam" id="PF13356">
    <property type="entry name" value="Arm-DNA-bind_3"/>
    <property type="match status" value="1"/>
</dbReference>
<evidence type="ECO:0000259" key="7">
    <source>
        <dbReference type="PROSITE" id="PS51900"/>
    </source>
</evidence>
<evidence type="ECO:0000256" key="2">
    <source>
        <dbReference type="ARBA" id="ARBA00022908"/>
    </source>
</evidence>
<feature type="domain" description="Tyr recombinase" evidence="6">
    <location>
        <begin position="222"/>
        <end position="410"/>
    </location>
</feature>
<evidence type="ECO:0000313" key="8">
    <source>
        <dbReference type="EMBL" id="GGJ10868.1"/>
    </source>
</evidence>
<dbReference type="GO" id="GO:0015074">
    <property type="term" value="P:DNA integration"/>
    <property type="evidence" value="ECO:0007669"/>
    <property type="project" value="UniProtKB-KW"/>
</dbReference>
<accession>A0A917NNF6</accession>
<dbReference type="AlphaFoldDB" id="A0A917NNF6"/>
<comment type="caution">
    <text evidence="8">The sequence shown here is derived from an EMBL/GenBank/DDBJ whole genome shotgun (WGS) entry which is preliminary data.</text>
</comment>
<evidence type="ECO:0000256" key="1">
    <source>
        <dbReference type="ARBA" id="ARBA00008857"/>
    </source>
</evidence>
<dbReference type="Gene3D" id="3.30.160.390">
    <property type="entry name" value="Integrase, DNA-binding domain"/>
    <property type="match status" value="1"/>
</dbReference>
<dbReference type="CDD" id="cd00801">
    <property type="entry name" value="INT_P4_C"/>
    <property type="match status" value="1"/>
</dbReference>
<dbReference type="InterPro" id="IPR013762">
    <property type="entry name" value="Integrase-like_cat_sf"/>
</dbReference>